<dbReference type="InterPro" id="IPR033121">
    <property type="entry name" value="PEPTIDASE_A1"/>
</dbReference>
<reference evidence="8 9" key="1">
    <citation type="submission" date="2019-02" db="EMBL/GenBank/DDBJ databases">
        <title>Genome sequencing of the rare red list fungi Phlebia centrifuga.</title>
        <authorList>
            <person name="Buettner E."/>
            <person name="Kellner H."/>
        </authorList>
    </citation>
    <scope>NUCLEOTIDE SEQUENCE [LARGE SCALE GENOMIC DNA]</scope>
    <source>
        <strain evidence="8 9">DSM 108282</strain>
    </source>
</reference>
<dbReference type="CDD" id="cd06097">
    <property type="entry name" value="Aspergillopepsin_like"/>
    <property type="match status" value="1"/>
</dbReference>
<evidence type="ECO:0000259" key="7">
    <source>
        <dbReference type="PROSITE" id="PS51767"/>
    </source>
</evidence>
<dbReference type="GO" id="GO:0006508">
    <property type="term" value="P:proteolysis"/>
    <property type="evidence" value="ECO:0007669"/>
    <property type="project" value="UniProtKB-KW"/>
</dbReference>
<accession>A0A4S4KRC2</accession>
<evidence type="ECO:0000256" key="2">
    <source>
        <dbReference type="ARBA" id="ARBA00022670"/>
    </source>
</evidence>
<evidence type="ECO:0000313" key="8">
    <source>
        <dbReference type="EMBL" id="THH01165.1"/>
    </source>
</evidence>
<keyword evidence="4 6" id="KW-0378">Hydrolase</keyword>
<dbReference type="InterPro" id="IPR001461">
    <property type="entry name" value="Aspartic_peptidase_A1"/>
</dbReference>
<dbReference type="FunFam" id="2.40.70.10:FF:000026">
    <property type="entry name" value="Endothiapepsin"/>
    <property type="match status" value="1"/>
</dbReference>
<evidence type="ECO:0000256" key="4">
    <source>
        <dbReference type="ARBA" id="ARBA00022801"/>
    </source>
</evidence>
<protein>
    <recommendedName>
        <fullName evidence="7">Peptidase A1 domain-containing protein</fullName>
    </recommendedName>
</protein>
<dbReference type="PANTHER" id="PTHR47966">
    <property type="entry name" value="BETA-SITE APP-CLEAVING ENZYME, ISOFORM A-RELATED"/>
    <property type="match status" value="1"/>
</dbReference>
<keyword evidence="3 6" id="KW-0064">Aspartyl protease</keyword>
<dbReference type="AlphaFoldDB" id="A0A4S4KRC2"/>
<sequence length="447" mass="49207">MFQYPVDVDYAQSVEEYPVSEAAYYYPPEVGASDMSDRRLHRLARPDVYRHQRPSFYSVYARAARRYGFESGAYAGFAMRNNVVVKVAGLYDKSTDHEVPTEGVQNGTHLESICCTTHVQSTNIVPISSEYVVPVTIGNPGVTLNLDFDTGSSDLWVWSSELAGVSQYTDTHTIYDPRMSETAQRVYGTWNISYGDGSSASGDVYTDMVTVAGVTMPSQAVECSRSLSSAFLQDGGNDGLLGLAWPILNTVTPQPVKTPMENMMEQGLIEHPLFTVKLTRGHNPGFYSFGYIDYNVTPHAITYTPVDNSQGFWQVSSRSFAIGSQTFDRRGNTAILDTGTSLCLVDDDTVRAIYDSIEGATYDDQHGGWKYPSDVSVPNVAFAVGDKYYTIHPDDFGFGSAGDGYILGGIQSRGDMNYDIFGDVFLKCVYVVFNQGEMTVGVAQRDD</sequence>
<feature type="domain" description="Peptidase A1" evidence="7">
    <location>
        <begin position="131"/>
        <end position="443"/>
    </location>
</feature>
<proteinExistence type="inferred from homology"/>
<evidence type="ECO:0000256" key="6">
    <source>
        <dbReference type="RuleBase" id="RU000454"/>
    </source>
</evidence>
<comment type="similarity">
    <text evidence="1 6">Belongs to the peptidase A1 family.</text>
</comment>
<feature type="active site" evidence="5">
    <location>
        <position position="149"/>
    </location>
</feature>
<dbReference type="PRINTS" id="PR00792">
    <property type="entry name" value="PEPSIN"/>
</dbReference>
<evidence type="ECO:0000313" key="9">
    <source>
        <dbReference type="Proteomes" id="UP000309038"/>
    </source>
</evidence>
<comment type="caution">
    <text evidence="8">The sequence shown here is derived from an EMBL/GenBank/DDBJ whole genome shotgun (WGS) entry which is preliminary data.</text>
</comment>
<evidence type="ECO:0000256" key="1">
    <source>
        <dbReference type="ARBA" id="ARBA00007447"/>
    </source>
</evidence>
<dbReference type="SUPFAM" id="SSF50630">
    <property type="entry name" value="Acid proteases"/>
    <property type="match status" value="1"/>
</dbReference>
<evidence type="ECO:0000256" key="3">
    <source>
        <dbReference type="ARBA" id="ARBA00022750"/>
    </source>
</evidence>
<dbReference type="InterPro" id="IPR021109">
    <property type="entry name" value="Peptidase_aspartic_dom_sf"/>
</dbReference>
<keyword evidence="2 6" id="KW-0645">Protease</keyword>
<dbReference type="EMBL" id="SGPJ01000030">
    <property type="protein sequence ID" value="THH01165.1"/>
    <property type="molecule type" value="Genomic_DNA"/>
</dbReference>
<organism evidence="8 9">
    <name type="scientific">Hermanssonia centrifuga</name>
    <dbReference type="NCBI Taxonomy" id="98765"/>
    <lineage>
        <taxon>Eukaryota</taxon>
        <taxon>Fungi</taxon>
        <taxon>Dikarya</taxon>
        <taxon>Basidiomycota</taxon>
        <taxon>Agaricomycotina</taxon>
        <taxon>Agaricomycetes</taxon>
        <taxon>Polyporales</taxon>
        <taxon>Meruliaceae</taxon>
        <taxon>Hermanssonia</taxon>
    </lineage>
</organism>
<evidence type="ECO:0000256" key="5">
    <source>
        <dbReference type="PIRSR" id="PIRSR601461-1"/>
    </source>
</evidence>
<name>A0A4S4KRC2_9APHY</name>
<dbReference type="PROSITE" id="PS51767">
    <property type="entry name" value="PEPTIDASE_A1"/>
    <property type="match status" value="1"/>
</dbReference>
<dbReference type="Gene3D" id="2.40.70.10">
    <property type="entry name" value="Acid Proteases"/>
    <property type="match status" value="2"/>
</dbReference>
<dbReference type="InterPro" id="IPR034163">
    <property type="entry name" value="Aspergillopepsin-like_cat_dom"/>
</dbReference>
<dbReference type="Proteomes" id="UP000309038">
    <property type="component" value="Unassembled WGS sequence"/>
</dbReference>
<gene>
    <name evidence="8" type="ORF">EW026_g1497</name>
</gene>
<dbReference type="PANTHER" id="PTHR47966:SF1">
    <property type="entry name" value="ASPARTYL PROTEINASE"/>
    <property type="match status" value="1"/>
</dbReference>
<dbReference type="InterPro" id="IPR001969">
    <property type="entry name" value="Aspartic_peptidase_AS"/>
</dbReference>
<dbReference type="Pfam" id="PF00026">
    <property type="entry name" value="Asp"/>
    <property type="match status" value="1"/>
</dbReference>
<dbReference type="GO" id="GO:0004190">
    <property type="term" value="F:aspartic-type endopeptidase activity"/>
    <property type="evidence" value="ECO:0007669"/>
    <property type="project" value="UniProtKB-KW"/>
</dbReference>
<feature type="active site" evidence="5">
    <location>
        <position position="337"/>
    </location>
</feature>
<dbReference type="PROSITE" id="PS00141">
    <property type="entry name" value="ASP_PROTEASE"/>
    <property type="match status" value="2"/>
</dbReference>
<keyword evidence="9" id="KW-1185">Reference proteome</keyword>